<keyword evidence="2" id="KW-0732">Signal</keyword>
<accession>A0A2T2ZTW9</accession>
<keyword evidence="4" id="KW-1185">Reference proteome</keyword>
<evidence type="ECO:0000313" key="3">
    <source>
        <dbReference type="EMBL" id="PSR76485.1"/>
    </source>
</evidence>
<feature type="chain" id="PRO_5015635258" evidence="2">
    <location>
        <begin position="19"/>
        <end position="118"/>
    </location>
</feature>
<dbReference type="Proteomes" id="UP000241462">
    <property type="component" value="Unassembled WGS sequence"/>
</dbReference>
<evidence type="ECO:0000313" key="4">
    <source>
        <dbReference type="Proteomes" id="UP000241462"/>
    </source>
</evidence>
<name>A0A2T2ZTW9_9PEZI</name>
<organism evidence="3 4">
    <name type="scientific">Coniella lustricola</name>
    <dbReference type="NCBI Taxonomy" id="2025994"/>
    <lineage>
        <taxon>Eukaryota</taxon>
        <taxon>Fungi</taxon>
        <taxon>Dikarya</taxon>
        <taxon>Ascomycota</taxon>
        <taxon>Pezizomycotina</taxon>
        <taxon>Sordariomycetes</taxon>
        <taxon>Sordariomycetidae</taxon>
        <taxon>Diaporthales</taxon>
        <taxon>Schizoparmaceae</taxon>
        <taxon>Coniella</taxon>
    </lineage>
</organism>
<proteinExistence type="predicted"/>
<sequence length="118" mass="12184">MAGWLAGWLIVVFHTANGHCKGSVAPGESGNSAEAAHGSLGLLGIPARAKRALLWCCALSPLGGLLLAAVFVFFPHRLRAFAELAELAELARWLATGAGGLCVLPSTKAKQTHLGLVC</sequence>
<feature type="transmembrane region" description="Helical" evidence="1">
    <location>
        <begin position="52"/>
        <end position="74"/>
    </location>
</feature>
<feature type="signal peptide" evidence="2">
    <location>
        <begin position="1"/>
        <end position="18"/>
    </location>
</feature>
<keyword evidence="1" id="KW-1133">Transmembrane helix</keyword>
<dbReference type="InParanoid" id="A0A2T2ZTW9"/>
<reference evidence="3 4" key="1">
    <citation type="journal article" date="2018" name="Mycol. Prog.">
        <title>Coniella lustricola, a new species from submerged detritus.</title>
        <authorList>
            <person name="Raudabaugh D.B."/>
            <person name="Iturriaga T."/>
            <person name="Carver A."/>
            <person name="Mondo S."/>
            <person name="Pangilinan J."/>
            <person name="Lipzen A."/>
            <person name="He G."/>
            <person name="Amirebrahimi M."/>
            <person name="Grigoriev I.V."/>
            <person name="Miller A.N."/>
        </authorList>
    </citation>
    <scope>NUCLEOTIDE SEQUENCE [LARGE SCALE GENOMIC DNA]</scope>
    <source>
        <strain evidence="3 4">B22-T-1</strain>
    </source>
</reference>
<evidence type="ECO:0000256" key="1">
    <source>
        <dbReference type="SAM" id="Phobius"/>
    </source>
</evidence>
<keyword evidence="1" id="KW-0812">Transmembrane</keyword>
<gene>
    <name evidence="3" type="ORF">BD289DRAFT_172796</name>
</gene>
<dbReference type="EMBL" id="KZ678705">
    <property type="protein sequence ID" value="PSR76485.1"/>
    <property type="molecule type" value="Genomic_DNA"/>
</dbReference>
<keyword evidence="1" id="KW-0472">Membrane</keyword>
<dbReference type="AlphaFoldDB" id="A0A2T2ZTW9"/>
<protein>
    <submittedName>
        <fullName evidence="3">Uncharacterized protein</fullName>
    </submittedName>
</protein>
<evidence type="ECO:0000256" key="2">
    <source>
        <dbReference type="SAM" id="SignalP"/>
    </source>
</evidence>